<comment type="similarity">
    <text evidence="1">Belongs to the short-chain dehydrogenases/reductases (SDR) family.</text>
</comment>
<dbReference type="PRINTS" id="PR00081">
    <property type="entry name" value="GDHRDH"/>
</dbReference>
<proteinExistence type="inferred from homology"/>
<protein>
    <submittedName>
        <fullName evidence="2">SDR family oxidoreductase</fullName>
    </submittedName>
</protein>
<name>A0A9D1S867_9FIRM</name>
<dbReference type="Proteomes" id="UP000824118">
    <property type="component" value="Unassembled WGS sequence"/>
</dbReference>
<dbReference type="SUPFAM" id="SSF51735">
    <property type="entry name" value="NAD(P)-binding Rossmann-fold domains"/>
    <property type="match status" value="1"/>
</dbReference>
<organism evidence="2 3">
    <name type="scientific">Candidatus Limousia pullorum</name>
    <dbReference type="NCBI Taxonomy" id="2840860"/>
    <lineage>
        <taxon>Bacteria</taxon>
        <taxon>Bacillati</taxon>
        <taxon>Bacillota</taxon>
        <taxon>Clostridia</taxon>
        <taxon>Eubacteriales</taxon>
        <taxon>Oscillospiraceae</taxon>
        <taxon>Oscillospiraceae incertae sedis</taxon>
        <taxon>Candidatus Limousia</taxon>
    </lineage>
</organism>
<evidence type="ECO:0000313" key="2">
    <source>
        <dbReference type="EMBL" id="HIU50869.1"/>
    </source>
</evidence>
<dbReference type="PRINTS" id="PR00080">
    <property type="entry name" value="SDRFAMILY"/>
</dbReference>
<evidence type="ECO:0000256" key="1">
    <source>
        <dbReference type="ARBA" id="ARBA00006484"/>
    </source>
</evidence>
<reference evidence="2" key="1">
    <citation type="submission" date="2020-10" db="EMBL/GenBank/DDBJ databases">
        <authorList>
            <person name="Gilroy R."/>
        </authorList>
    </citation>
    <scope>NUCLEOTIDE SEQUENCE</scope>
    <source>
        <strain evidence="2">ChiGjej1B1-1684</strain>
    </source>
</reference>
<dbReference type="InterPro" id="IPR036291">
    <property type="entry name" value="NAD(P)-bd_dom_sf"/>
</dbReference>
<dbReference type="Gene3D" id="3.40.50.720">
    <property type="entry name" value="NAD(P)-binding Rossmann-like Domain"/>
    <property type="match status" value="1"/>
</dbReference>
<dbReference type="AlphaFoldDB" id="A0A9D1S867"/>
<reference evidence="2" key="2">
    <citation type="journal article" date="2021" name="PeerJ">
        <title>Extensive microbial diversity within the chicken gut microbiome revealed by metagenomics and culture.</title>
        <authorList>
            <person name="Gilroy R."/>
            <person name="Ravi A."/>
            <person name="Getino M."/>
            <person name="Pursley I."/>
            <person name="Horton D.L."/>
            <person name="Alikhan N.F."/>
            <person name="Baker D."/>
            <person name="Gharbi K."/>
            <person name="Hall N."/>
            <person name="Watson M."/>
            <person name="Adriaenssens E.M."/>
            <person name="Foster-Nyarko E."/>
            <person name="Jarju S."/>
            <person name="Secka A."/>
            <person name="Antonio M."/>
            <person name="Oren A."/>
            <person name="Chaudhuri R.R."/>
            <person name="La Ragione R."/>
            <person name="Hildebrand F."/>
            <person name="Pallen M.J."/>
        </authorList>
    </citation>
    <scope>NUCLEOTIDE SEQUENCE</scope>
    <source>
        <strain evidence="2">ChiGjej1B1-1684</strain>
    </source>
</reference>
<gene>
    <name evidence="2" type="ORF">IAD22_07640</name>
</gene>
<dbReference type="GO" id="GO:0016616">
    <property type="term" value="F:oxidoreductase activity, acting on the CH-OH group of donors, NAD or NADP as acceptor"/>
    <property type="evidence" value="ECO:0007669"/>
    <property type="project" value="TreeGrafter"/>
</dbReference>
<sequence length="217" mass="23825">MKILVTGTSQGIGKAIAELFLKEGHDVIGIDRQKSEIEHKCYTHHQLDVRDYANLPEISGVNILINNAGTQNEDDIDINLKALIHITEKYGVQGDIRSILNIGSASAHTGSEFPEYCASKGGVLAYTKNVAMRVANFGATCNSLDPGGVLTPLNECVMNDEELWAQIMDETPLKKWAAPEEIAQWAYFLTVTNTFCTGQSIVVDGGESIKHNFIWKD</sequence>
<dbReference type="PANTHER" id="PTHR42760">
    <property type="entry name" value="SHORT-CHAIN DEHYDROGENASES/REDUCTASES FAMILY MEMBER"/>
    <property type="match status" value="1"/>
</dbReference>
<dbReference type="CDD" id="cd05233">
    <property type="entry name" value="SDR_c"/>
    <property type="match status" value="1"/>
</dbReference>
<evidence type="ECO:0000313" key="3">
    <source>
        <dbReference type="Proteomes" id="UP000824118"/>
    </source>
</evidence>
<dbReference type="InterPro" id="IPR002347">
    <property type="entry name" value="SDR_fam"/>
</dbReference>
<comment type="caution">
    <text evidence="2">The sequence shown here is derived from an EMBL/GenBank/DDBJ whole genome shotgun (WGS) entry which is preliminary data.</text>
</comment>
<dbReference type="EMBL" id="DVNG01000114">
    <property type="protein sequence ID" value="HIU50869.1"/>
    <property type="molecule type" value="Genomic_DNA"/>
</dbReference>
<accession>A0A9D1S867</accession>
<dbReference type="Pfam" id="PF13561">
    <property type="entry name" value="adh_short_C2"/>
    <property type="match status" value="1"/>
</dbReference>